<dbReference type="EMBL" id="BGZK01003023">
    <property type="protein sequence ID" value="GBP97893.1"/>
    <property type="molecule type" value="Genomic_DNA"/>
</dbReference>
<evidence type="ECO:0000313" key="3">
    <source>
        <dbReference type="Proteomes" id="UP000299102"/>
    </source>
</evidence>
<organism evidence="2 3">
    <name type="scientific">Eumeta variegata</name>
    <name type="common">Bagworm moth</name>
    <name type="synonym">Eumeta japonica</name>
    <dbReference type="NCBI Taxonomy" id="151549"/>
    <lineage>
        <taxon>Eukaryota</taxon>
        <taxon>Metazoa</taxon>
        <taxon>Ecdysozoa</taxon>
        <taxon>Arthropoda</taxon>
        <taxon>Hexapoda</taxon>
        <taxon>Insecta</taxon>
        <taxon>Pterygota</taxon>
        <taxon>Neoptera</taxon>
        <taxon>Endopterygota</taxon>
        <taxon>Lepidoptera</taxon>
        <taxon>Glossata</taxon>
        <taxon>Ditrysia</taxon>
        <taxon>Tineoidea</taxon>
        <taxon>Psychidae</taxon>
        <taxon>Oiketicinae</taxon>
        <taxon>Eumeta</taxon>
    </lineage>
</organism>
<keyword evidence="1" id="KW-1133">Transmembrane helix</keyword>
<sequence length="105" mass="11846">MGYGIQASFISFILSKYQIVSFISSIVISATGILPLDKSARTGLDDVPEQEFFKAPPLLPYCTSHTLTMFRFHHQASNSRYSWTIQRFTFVLGSKIYTLPPPEGH</sequence>
<keyword evidence="3" id="KW-1185">Reference proteome</keyword>
<keyword evidence="1" id="KW-0812">Transmembrane</keyword>
<proteinExistence type="predicted"/>
<evidence type="ECO:0000313" key="2">
    <source>
        <dbReference type="EMBL" id="GBP97893.1"/>
    </source>
</evidence>
<protein>
    <submittedName>
        <fullName evidence="2">Uncharacterized protein</fullName>
    </submittedName>
</protein>
<dbReference type="AlphaFoldDB" id="A0A4C2AF07"/>
<feature type="transmembrane region" description="Helical" evidence="1">
    <location>
        <begin position="17"/>
        <end position="36"/>
    </location>
</feature>
<comment type="caution">
    <text evidence="2">The sequence shown here is derived from an EMBL/GenBank/DDBJ whole genome shotgun (WGS) entry which is preliminary data.</text>
</comment>
<reference evidence="2 3" key="1">
    <citation type="journal article" date="2019" name="Commun. Biol.">
        <title>The bagworm genome reveals a unique fibroin gene that provides high tensile strength.</title>
        <authorList>
            <person name="Kono N."/>
            <person name="Nakamura H."/>
            <person name="Ohtoshi R."/>
            <person name="Tomita M."/>
            <person name="Numata K."/>
            <person name="Arakawa K."/>
        </authorList>
    </citation>
    <scope>NUCLEOTIDE SEQUENCE [LARGE SCALE GENOMIC DNA]</scope>
</reference>
<dbReference type="Proteomes" id="UP000299102">
    <property type="component" value="Unassembled WGS sequence"/>
</dbReference>
<evidence type="ECO:0000256" key="1">
    <source>
        <dbReference type="SAM" id="Phobius"/>
    </source>
</evidence>
<accession>A0A4C2AF07</accession>
<gene>
    <name evidence="2" type="ORF">EVAR_63913_1</name>
</gene>
<name>A0A4C2AF07_EUMVA</name>
<keyword evidence="1" id="KW-0472">Membrane</keyword>